<name>A0A644ZWW3_9ZZZZ</name>
<dbReference type="AntiFam" id="ANF00141">
    <property type="entry name" value="Shadow ORF (opposite guaB)"/>
</dbReference>
<protein>
    <submittedName>
        <fullName evidence="1">Uncharacterized protein</fullName>
    </submittedName>
</protein>
<dbReference type="AlphaFoldDB" id="A0A644ZWW3"/>
<sequence>MIARGGNVLHGGRLPAADALCLACDADGAAADADLDEVRTRIGQIAKTVRVHNVARANLHLLAIAAADEGNGTRLPLGIALRRVDAEDIHAGFHQCGDAILIVPRVDACADDIALLRVQQLTRVLLMGVIVLAEDEGDHVALPGNDRQGVEFVLPDDVVRFGKRDAFRAVDQPSNGRHETGNRRRGIHAARAIVPAGDNAEELAIRRAVFGHRNGGMSGFRFQRHDVRHRVLRGDVAVALHKAGLGFFNRPHHGGLRLDGLGYKEEGDAAFTRESGGEFFAGNGLHHGGDERDTHVQRALFADAELADRCLEGHVLRRTRGGGIARHQQVFGKRVRRFVKIIGHGIILSVWIAKTVRALCYDSFRKSIRRNAAQRNP</sequence>
<proteinExistence type="predicted"/>
<comment type="caution">
    <text evidence="1">The sequence shown here is derived from an EMBL/GenBank/DDBJ whole genome shotgun (WGS) entry which is preliminary data.</text>
</comment>
<gene>
    <name evidence="1" type="ORF">SDC9_91933</name>
</gene>
<evidence type="ECO:0000313" key="1">
    <source>
        <dbReference type="EMBL" id="MPM45247.1"/>
    </source>
</evidence>
<reference evidence="1" key="1">
    <citation type="submission" date="2019-08" db="EMBL/GenBank/DDBJ databases">
        <authorList>
            <person name="Kucharzyk K."/>
            <person name="Murdoch R.W."/>
            <person name="Higgins S."/>
            <person name="Loffler F."/>
        </authorList>
    </citation>
    <scope>NUCLEOTIDE SEQUENCE</scope>
</reference>
<dbReference type="EMBL" id="VSSQ01010799">
    <property type="protein sequence ID" value="MPM45247.1"/>
    <property type="molecule type" value="Genomic_DNA"/>
</dbReference>
<organism evidence="1">
    <name type="scientific">bioreactor metagenome</name>
    <dbReference type="NCBI Taxonomy" id="1076179"/>
    <lineage>
        <taxon>unclassified sequences</taxon>
        <taxon>metagenomes</taxon>
        <taxon>ecological metagenomes</taxon>
    </lineage>
</organism>
<accession>A0A644ZWW3</accession>